<dbReference type="InterPro" id="IPR050300">
    <property type="entry name" value="GDXG_lipolytic_enzyme"/>
</dbReference>
<dbReference type="GO" id="GO:0016787">
    <property type="term" value="F:hydrolase activity"/>
    <property type="evidence" value="ECO:0007669"/>
    <property type="project" value="UniProtKB-KW"/>
</dbReference>
<protein>
    <recommendedName>
        <fullName evidence="2">BD-FAE-like domain-containing protein</fullName>
    </recommendedName>
</protein>
<dbReference type="SUPFAM" id="SSF53474">
    <property type="entry name" value="alpha/beta-Hydrolases"/>
    <property type="match status" value="1"/>
</dbReference>
<evidence type="ECO:0000313" key="4">
    <source>
        <dbReference type="Proteomes" id="UP000037392"/>
    </source>
</evidence>
<dbReference type="GeneID" id="93164912"/>
<dbReference type="PANTHER" id="PTHR48081">
    <property type="entry name" value="AB HYDROLASE SUPERFAMILY PROTEIN C4A8.06C"/>
    <property type="match status" value="1"/>
</dbReference>
<evidence type="ECO:0000313" key="3">
    <source>
        <dbReference type="EMBL" id="KMW12953.1"/>
    </source>
</evidence>
<gene>
    <name evidence="3" type="ORF">HMPREF9470_05125</name>
</gene>
<evidence type="ECO:0000256" key="1">
    <source>
        <dbReference type="ARBA" id="ARBA00022801"/>
    </source>
</evidence>
<accession>A0A0J9BJ14</accession>
<keyword evidence="1" id="KW-0378">Hydrolase</keyword>
<proteinExistence type="predicted"/>
<organism evidence="3 4">
    <name type="scientific">[Clostridium] citroniae WAL-19142</name>
    <dbReference type="NCBI Taxonomy" id="742734"/>
    <lineage>
        <taxon>Bacteria</taxon>
        <taxon>Bacillati</taxon>
        <taxon>Bacillota</taxon>
        <taxon>Clostridia</taxon>
        <taxon>Lachnospirales</taxon>
        <taxon>Lachnospiraceae</taxon>
        <taxon>Enterocloster</taxon>
    </lineage>
</organism>
<name>A0A0J9BJ14_9FIRM</name>
<dbReference type="PANTHER" id="PTHR48081:SF13">
    <property type="entry name" value="ALPHA_BETA HYDROLASE"/>
    <property type="match status" value="1"/>
</dbReference>
<dbReference type="Pfam" id="PF20434">
    <property type="entry name" value="BD-FAE"/>
    <property type="match status" value="1"/>
</dbReference>
<feature type="domain" description="BD-FAE-like" evidence="2">
    <location>
        <begin position="36"/>
        <end position="252"/>
    </location>
</feature>
<dbReference type="InterPro" id="IPR049492">
    <property type="entry name" value="BD-FAE-like_dom"/>
</dbReference>
<sequence length="295" mass="33067">MVLIESEETASVLETPELHRKFLNVRYAECTEDEVMDIYLPEQGKGPFPVIVDIHGGGWYYGAKSSLKIKPVLQGLKRGYAVVSLQYTWSVHGRFPIQIYDIKAAIRYIRANASLYHMNPEKIGLWGLSAGAHLASLAGTGATVPQLEDLNMGNPQESSAVQCVVALYPIIDILKLEHQHRQYGMDPNEACTNDESMGGMLLGKAPCKVPHLCELANPENYITKDCPPFFIQHGLADTVVPFQQSILFADKLERMIGPDKVTLELFSQVDHAEEFFRTPENTDKIYAFFDQYLKS</sequence>
<dbReference type="PATRIC" id="fig|742734.4.peg.5484"/>
<evidence type="ECO:0000259" key="2">
    <source>
        <dbReference type="Pfam" id="PF20434"/>
    </source>
</evidence>
<dbReference type="RefSeq" id="WP_007870537.1">
    <property type="nucleotide sequence ID" value="NZ_KQ235885.1"/>
</dbReference>
<dbReference type="AlphaFoldDB" id="A0A0J9BJ14"/>
<comment type="caution">
    <text evidence="3">The sequence shown here is derived from an EMBL/GenBank/DDBJ whole genome shotgun (WGS) entry which is preliminary data.</text>
</comment>
<dbReference type="Proteomes" id="UP000037392">
    <property type="component" value="Unassembled WGS sequence"/>
</dbReference>
<dbReference type="EMBL" id="ADLK01000047">
    <property type="protein sequence ID" value="KMW12953.1"/>
    <property type="molecule type" value="Genomic_DNA"/>
</dbReference>
<reference evidence="3 4" key="1">
    <citation type="submission" date="2011-04" db="EMBL/GenBank/DDBJ databases">
        <title>The Genome Sequence of Clostridium citroniae WAL-19142.</title>
        <authorList>
            <consortium name="The Broad Institute Genome Sequencing Platform"/>
            <person name="Earl A."/>
            <person name="Ward D."/>
            <person name="Feldgarden M."/>
            <person name="Gevers D."/>
            <person name="Warren Y.A."/>
            <person name="Tyrrell K.L."/>
            <person name="Citron D.M."/>
            <person name="Goldstein E.J."/>
            <person name="Daigneault M."/>
            <person name="Allen-Vercoe E."/>
            <person name="Young S.K."/>
            <person name="Zeng Q."/>
            <person name="Gargeya S."/>
            <person name="Fitzgerald M."/>
            <person name="Haas B."/>
            <person name="Abouelleil A."/>
            <person name="Alvarado L."/>
            <person name="Arachchi H.M."/>
            <person name="Berlin A."/>
            <person name="Brown A."/>
            <person name="Chapman S.B."/>
            <person name="Chen Z."/>
            <person name="Dunbar C."/>
            <person name="Freedman E."/>
            <person name="Gearin G."/>
            <person name="Gellesch M."/>
            <person name="Goldberg J."/>
            <person name="Griggs A."/>
            <person name="Gujja S."/>
            <person name="Heilman E.R."/>
            <person name="Heiman D."/>
            <person name="Howarth C."/>
            <person name="Larson L."/>
            <person name="Lui A."/>
            <person name="MacDonald P.J."/>
            <person name="Mehta T."/>
            <person name="Montmayeur A."/>
            <person name="Murphy C."/>
            <person name="Neiman D."/>
            <person name="Pearson M."/>
            <person name="Priest M."/>
            <person name="Roberts A."/>
            <person name="Saif S."/>
            <person name="Shea T."/>
            <person name="Shenoy N."/>
            <person name="Sisk P."/>
            <person name="Stolte C."/>
            <person name="Sykes S."/>
            <person name="White J."/>
            <person name="Yandava C."/>
            <person name="Wortman J."/>
            <person name="Nusbaum C."/>
            <person name="Birren B."/>
        </authorList>
    </citation>
    <scope>NUCLEOTIDE SEQUENCE [LARGE SCALE GENOMIC DNA]</scope>
    <source>
        <strain evidence="3 4">WAL-19142</strain>
    </source>
</reference>
<dbReference type="Gene3D" id="3.40.50.1820">
    <property type="entry name" value="alpha/beta hydrolase"/>
    <property type="match status" value="1"/>
</dbReference>
<dbReference type="InterPro" id="IPR029058">
    <property type="entry name" value="AB_hydrolase_fold"/>
</dbReference>